<protein>
    <submittedName>
        <fullName evidence="1">Uncharacterized protein</fullName>
    </submittedName>
</protein>
<evidence type="ECO:0000313" key="2">
    <source>
        <dbReference type="Proteomes" id="UP000035199"/>
    </source>
</evidence>
<gene>
    <name evidence="1" type="ORF">CMUST_07465</name>
</gene>
<dbReference type="Gene3D" id="2.160.10.10">
    <property type="entry name" value="Hexapeptide repeat proteins"/>
    <property type="match status" value="1"/>
</dbReference>
<dbReference type="Proteomes" id="UP000035199">
    <property type="component" value="Chromosome"/>
</dbReference>
<dbReference type="PATRIC" id="fig|571915.4.peg.1595"/>
<dbReference type="STRING" id="571915.CMUST_07465"/>
<accession>A0A0G3H3Z0</accession>
<dbReference type="InterPro" id="IPR011004">
    <property type="entry name" value="Trimer_LpxA-like_sf"/>
</dbReference>
<proteinExistence type="predicted"/>
<keyword evidence="2" id="KW-1185">Reference proteome</keyword>
<dbReference type="EMBL" id="CP011542">
    <property type="protein sequence ID" value="AKK05822.1"/>
    <property type="molecule type" value="Genomic_DNA"/>
</dbReference>
<dbReference type="SUPFAM" id="SSF51161">
    <property type="entry name" value="Trimeric LpxA-like enzymes"/>
    <property type="match status" value="1"/>
</dbReference>
<reference evidence="1 2" key="1">
    <citation type="journal article" date="2015" name="Genome Announc.">
        <title>Complete Genome Sequence of the Type Strain Corynebacterium mustelae DSM 45274, Isolated from Various Tissues of a Male Ferret with Lethal Sepsis.</title>
        <authorList>
            <person name="Ruckert C."/>
            <person name="Eimer J."/>
            <person name="Winkler A."/>
            <person name="Tauch A."/>
        </authorList>
    </citation>
    <scope>NUCLEOTIDE SEQUENCE [LARGE SCALE GENOMIC DNA]</scope>
    <source>
        <strain evidence="1 2">DSM 45274</strain>
    </source>
</reference>
<evidence type="ECO:0000313" key="1">
    <source>
        <dbReference type="EMBL" id="AKK05822.1"/>
    </source>
</evidence>
<dbReference type="KEGG" id="cmv:CMUST_07465"/>
<name>A0A0G3H3Z0_9CORY</name>
<sequence length="252" mass="26756">MLLIAPRGVIFCFDLSTLTTMSHILLSPTDTLIFNDTTLHRVHAAVDLPVHGVKRGDRGGWAARAYNVQESAWIADEAKVYDDAVVSGQAIVRDEATVWGAAHVKEQAIISGNADIYDQAIVTSAAHVAECAEVFGRACVSGNAMVTGSTWVSGSALVTDASVITGGVSISGLMRIGGEAVITDPGDVCAVSFGAPTDAHITLHRTKTGHLIHDDSWSGTLDDFQLQRLTGTLSKPQSLNLINFLRSCISQW</sequence>
<dbReference type="AlphaFoldDB" id="A0A0G3H3Z0"/>
<organism evidence="1 2">
    <name type="scientific">Corynebacterium mustelae</name>
    <dbReference type="NCBI Taxonomy" id="571915"/>
    <lineage>
        <taxon>Bacteria</taxon>
        <taxon>Bacillati</taxon>
        <taxon>Actinomycetota</taxon>
        <taxon>Actinomycetes</taxon>
        <taxon>Mycobacteriales</taxon>
        <taxon>Corynebacteriaceae</taxon>
        <taxon>Corynebacterium</taxon>
    </lineage>
</organism>
<reference evidence="2" key="2">
    <citation type="submission" date="2015-05" db="EMBL/GenBank/DDBJ databases">
        <title>Complete genome sequence of Corynebacterium mustelae DSM 45274, isolated from various tissues of a male ferret with lethal sepsis.</title>
        <authorList>
            <person name="Ruckert C."/>
            <person name="Albersmeier A."/>
            <person name="Winkler A."/>
            <person name="Tauch A."/>
        </authorList>
    </citation>
    <scope>NUCLEOTIDE SEQUENCE [LARGE SCALE GENOMIC DNA]</scope>
    <source>
        <strain evidence="2">DSM 45274</strain>
    </source>
</reference>